<dbReference type="STRING" id="271157.SAMN05444396_11175"/>
<dbReference type="Pfam" id="PF20289">
    <property type="entry name" value="MComp1"/>
    <property type="match status" value="1"/>
</dbReference>
<dbReference type="OrthoDB" id="1358409at2"/>
<sequence>MKEIINNLFNYHNFEKIDIGKYNLFFKDVDSNIRYYWLIIEVEVFDSELILAFQDVWFEECKKKINDKDFDKNTSLLIIYKREDFDIAKQHVFKIEEDPFQFKKYVLTYTDDSLGNLKAKIENDNSEKLLNLLVDENIFNEYKDTHQNHSWHNLLYNIAHKLPFLKINVAINQNLENLYVKSKDEIKRKNLTDFFDSFNEAFIEEVIENLDKINEDELIELLNFNKDNGN</sequence>
<dbReference type="InterPro" id="IPR046905">
    <property type="entry name" value="ABC-3C_MC1"/>
</dbReference>
<reference evidence="2" key="1">
    <citation type="submission" date="2016-11" db="EMBL/GenBank/DDBJ databases">
        <authorList>
            <person name="Varghese N."/>
            <person name="Submissions S."/>
        </authorList>
    </citation>
    <scope>NUCLEOTIDE SEQUENCE [LARGE SCALE GENOMIC DNA]</scope>
    <source>
        <strain evidence="2">DSM 19741</strain>
    </source>
</reference>
<gene>
    <name evidence="1" type="ORF">SAMN05444396_11175</name>
</gene>
<evidence type="ECO:0000313" key="2">
    <source>
        <dbReference type="Proteomes" id="UP000184036"/>
    </source>
</evidence>
<dbReference type="Proteomes" id="UP000184036">
    <property type="component" value="Unassembled WGS sequence"/>
</dbReference>
<protein>
    <submittedName>
        <fullName evidence="1">Uncharacterized protein</fullName>
    </submittedName>
</protein>
<keyword evidence="2" id="KW-1185">Reference proteome</keyword>
<organism evidence="1 2">
    <name type="scientific">Flavobacterium segetis</name>
    <dbReference type="NCBI Taxonomy" id="271157"/>
    <lineage>
        <taxon>Bacteria</taxon>
        <taxon>Pseudomonadati</taxon>
        <taxon>Bacteroidota</taxon>
        <taxon>Flavobacteriia</taxon>
        <taxon>Flavobacteriales</taxon>
        <taxon>Flavobacteriaceae</taxon>
        <taxon>Flavobacterium</taxon>
    </lineage>
</organism>
<evidence type="ECO:0000313" key="1">
    <source>
        <dbReference type="EMBL" id="SHG41209.1"/>
    </source>
</evidence>
<name>A0A1M5JLR0_9FLAO</name>
<dbReference type="EMBL" id="FQWE01000011">
    <property type="protein sequence ID" value="SHG41209.1"/>
    <property type="molecule type" value="Genomic_DNA"/>
</dbReference>
<accession>A0A1M5JLR0</accession>
<dbReference type="AlphaFoldDB" id="A0A1M5JLR0"/>
<proteinExistence type="predicted"/>
<dbReference type="RefSeq" id="WP_072993554.1">
    <property type="nucleotide sequence ID" value="NZ_FQWE01000011.1"/>
</dbReference>